<feature type="signal peptide" evidence="1">
    <location>
        <begin position="1"/>
        <end position="20"/>
    </location>
</feature>
<organism evidence="2 3">
    <name type="scientific">Spirosoma terrae</name>
    <dbReference type="NCBI Taxonomy" id="1968276"/>
    <lineage>
        <taxon>Bacteria</taxon>
        <taxon>Pseudomonadati</taxon>
        <taxon>Bacteroidota</taxon>
        <taxon>Cytophagia</taxon>
        <taxon>Cytophagales</taxon>
        <taxon>Cytophagaceae</taxon>
        <taxon>Spirosoma</taxon>
    </lineage>
</organism>
<evidence type="ECO:0000313" key="3">
    <source>
        <dbReference type="Proteomes" id="UP000474175"/>
    </source>
</evidence>
<name>A0A6L9LB95_9BACT</name>
<dbReference type="EMBL" id="JAAFZH010000013">
    <property type="protein sequence ID" value="NDU97796.1"/>
    <property type="molecule type" value="Genomic_DNA"/>
</dbReference>
<dbReference type="RefSeq" id="WP_163953606.1">
    <property type="nucleotide sequence ID" value="NZ_JAAFZH010000013.1"/>
</dbReference>
<evidence type="ECO:0000256" key="1">
    <source>
        <dbReference type="SAM" id="SignalP"/>
    </source>
</evidence>
<protein>
    <submittedName>
        <fullName evidence="2">Uncharacterized protein</fullName>
    </submittedName>
</protein>
<evidence type="ECO:0000313" key="2">
    <source>
        <dbReference type="EMBL" id="NDU97796.1"/>
    </source>
</evidence>
<sequence length="418" mass="48351">MKRFLLLFILIVLQAPTLWAQQASEPTFYTNPEAALQVYHNALTRLRQEYPNHRDLPKLNFFLFGMGQRAKYIYRQGRLIDAFSGHIEEQWTVESELIVPSEYLVQLKLANGTYIQIREDESGVWILQAPSGSAQKAVRNTKPRRIANTKSVVNLPRFSDNTYGPILRVLHHETLINLVNGRDEITRPLPNLFVYQKPRYRDAAMMAMVLRETDNLALLRPWIMSLRDPFDRYSGVAEADNIGQVLFLVSLVSDQTHPVVQVALDSVNRFKRTNYIVGQTDNAEHPVYQTKWLKYGLKSLRLSDPYLVPGQYDSYSTLFWCDYTDKYIPGEKIDQTVNVNHPYLSWAEDHFYDRTGTAQKRGILGTSSYPLSWEEKASYAHYPGLTVLDKDLIRKKLAFPHGWHAAELFLRLNANPRK</sequence>
<proteinExistence type="predicted"/>
<accession>A0A6L9LB95</accession>
<keyword evidence="1" id="KW-0732">Signal</keyword>
<gene>
    <name evidence="2" type="ORF">GK108_23125</name>
</gene>
<comment type="caution">
    <text evidence="2">The sequence shown here is derived from an EMBL/GenBank/DDBJ whole genome shotgun (WGS) entry which is preliminary data.</text>
</comment>
<dbReference type="AlphaFoldDB" id="A0A6L9LB95"/>
<dbReference type="Proteomes" id="UP000474175">
    <property type="component" value="Unassembled WGS sequence"/>
</dbReference>
<reference evidence="2 3" key="1">
    <citation type="submission" date="2020-02" db="EMBL/GenBank/DDBJ databases">
        <title>Draft genome sequence of two Spirosoma agri KCTC 52727 and Spirosoma terrae KCTC 52035.</title>
        <authorList>
            <person name="Rojas J."/>
            <person name="Ambika Manirajan B."/>
            <person name="Suarez C."/>
            <person name="Ratering S."/>
            <person name="Schnell S."/>
        </authorList>
    </citation>
    <scope>NUCLEOTIDE SEQUENCE [LARGE SCALE GENOMIC DNA]</scope>
    <source>
        <strain evidence="2 3">KCTC 52035</strain>
    </source>
</reference>
<keyword evidence="3" id="KW-1185">Reference proteome</keyword>
<feature type="chain" id="PRO_5026903461" evidence="1">
    <location>
        <begin position="21"/>
        <end position="418"/>
    </location>
</feature>